<name>A0AB38CHS8_9BURK</name>
<feature type="transmembrane region" description="Helical" evidence="7">
    <location>
        <begin position="287"/>
        <end position="314"/>
    </location>
</feature>
<evidence type="ECO:0000313" key="9">
    <source>
        <dbReference type="EMBL" id="SFY35246.1"/>
    </source>
</evidence>
<reference evidence="9 10" key="1">
    <citation type="submission" date="2016-11" db="EMBL/GenBank/DDBJ databases">
        <authorList>
            <person name="Varghese N."/>
            <person name="Submissions S."/>
        </authorList>
    </citation>
    <scope>NUCLEOTIDE SEQUENCE [LARGE SCALE GENOMIC DNA]</scope>
    <source>
        <strain evidence="9 10">NFR18</strain>
    </source>
</reference>
<dbReference type="Proteomes" id="UP000182489">
    <property type="component" value="Unassembled WGS sequence"/>
</dbReference>
<gene>
    <name evidence="9" type="ORF">SAMN03097694_0472</name>
</gene>
<dbReference type="InterPro" id="IPR003838">
    <property type="entry name" value="ABC3_permease_C"/>
</dbReference>
<dbReference type="Pfam" id="PF02687">
    <property type="entry name" value="FtsX"/>
    <property type="match status" value="1"/>
</dbReference>
<comment type="subcellular location">
    <subcellularLocation>
        <location evidence="1">Cell membrane</location>
        <topology evidence="1">Multi-pass membrane protein</topology>
    </subcellularLocation>
</comment>
<evidence type="ECO:0000256" key="3">
    <source>
        <dbReference type="ARBA" id="ARBA00022692"/>
    </source>
</evidence>
<dbReference type="AlphaFoldDB" id="A0AB38CHS8"/>
<keyword evidence="4 7" id="KW-1133">Transmembrane helix</keyword>
<evidence type="ECO:0000259" key="8">
    <source>
        <dbReference type="Pfam" id="PF02687"/>
    </source>
</evidence>
<dbReference type="RefSeq" id="WP_072457725.1">
    <property type="nucleotide sequence ID" value="NZ_FPKH01000014.1"/>
</dbReference>
<keyword evidence="2" id="KW-1003">Cell membrane</keyword>
<dbReference type="PANTHER" id="PTHR30572:SF4">
    <property type="entry name" value="ABC TRANSPORTER PERMEASE YTRF"/>
    <property type="match status" value="1"/>
</dbReference>
<feature type="domain" description="ABC3 transporter permease C-terminal" evidence="8">
    <location>
        <begin position="293"/>
        <end position="405"/>
    </location>
</feature>
<dbReference type="GO" id="GO:0005886">
    <property type="term" value="C:plasma membrane"/>
    <property type="evidence" value="ECO:0007669"/>
    <property type="project" value="UniProtKB-SubCell"/>
</dbReference>
<dbReference type="GO" id="GO:0022857">
    <property type="term" value="F:transmembrane transporter activity"/>
    <property type="evidence" value="ECO:0007669"/>
    <property type="project" value="TreeGrafter"/>
</dbReference>
<protein>
    <submittedName>
        <fullName evidence="9">ABC transport system permease protein</fullName>
    </submittedName>
</protein>
<dbReference type="PANTHER" id="PTHR30572">
    <property type="entry name" value="MEMBRANE COMPONENT OF TRANSPORTER-RELATED"/>
    <property type="match status" value="1"/>
</dbReference>
<evidence type="ECO:0000313" key="10">
    <source>
        <dbReference type="Proteomes" id="UP000182489"/>
    </source>
</evidence>
<keyword evidence="5 7" id="KW-0472">Membrane</keyword>
<proteinExistence type="inferred from homology"/>
<evidence type="ECO:0000256" key="2">
    <source>
        <dbReference type="ARBA" id="ARBA00022475"/>
    </source>
</evidence>
<comment type="similarity">
    <text evidence="6">Belongs to the ABC-4 integral membrane protein family.</text>
</comment>
<evidence type="ECO:0000256" key="6">
    <source>
        <dbReference type="ARBA" id="ARBA00038076"/>
    </source>
</evidence>
<organism evidence="9 10">
    <name type="scientific">Janthinobacterium lividum</name>
    <dbReference type="NCBI Taxonomy" id="29581"/>
    <lineage>
        <taxon>Bacteria</taxon>
        <taxon>Pseudomonadati</taxon>
        <taxon>Pseudomonadota</taxon>
        <taxon>Betaproteobacteria</taxon>
        <taxon>Burkholderiales</taxon>
        <taxon>Oxalobacteraceae</taxon>
        <taxon>Janthinobacterium</taxon>
    </lineage>
</organism>
<dbReference type="InterPro" id="IPR050250">
    <property type="entry name" value="Macrolide_Exporter_MacB"/>
</dbReference>
<evidence type="ECO:0000256" key="4">
    <source>
        <dbReference type="ARBA" id="ARBA00022989"/>
    </source>
</evidence>
<comment type="caution">
    <text evidence="9">The sequence shown here is derived from an EMBL/GenBank/DDBJ whole genome shotgun (WGS) entry which is preliminary data.</text>
</comment>
<evidence type="ECO:0000256" key="1">
    <source>
        <dbReference type="ARBA" id="ARBA00004651"/>
    </source>
</evidence>
<dbReference type="EMBL" id="FPKH01000014">
    <property type="protein sequence ID" value="SFY35246.1"/>
    <property type="molecule type" value="Genomic_DNA"/>
</dbReference>
<sequence length="412" mass="44665">MEIRPILSALMRSKTGAVLVAVQVAISLAILANALHIVNLRQAVAARPTGVAAESDIFYVSIQNINRGSHERQLAEQKRQAALLRALPGVMSVAQTSQAVLSRSGHSTSVSAKRGQASASAEVSTYVSPDSLIRTYGLQLVEGRDFRPDEVPEINEDVDESSPKVLILTRAAAQKIWPGETSFVGKTLYQGTGNDDPELRVVGIVERLQTQGAQTKPRGEYSALLPTRLTGGRDLLMYAVRAEPGERDRLMQEAEQAIRRSSTDRLLVHTDTLEQHRKARYRADQGLSWMLIAVSTLLLLVTASGIVGIASLWVSQRRKQIGVRRALGARRIDILRYFLTENFMITSVGVACGVLLGLGLNQLLVSQLEMARLPPGYLLAGALVFWLLGVGAVYGPAWRAASISPATATRSA</sequence>
<feature type="transmembrane region" description="Helical" evidence="7">
    <location>
        <begin position="334"/>
        <end position="356"/>
    </location>
</feature>
<evidence type="ECO:0000256" key="7">
    <source>
        <dbReference type="SAM" id="Phobius"/>
    </source>
</evidence>
<keyword evidence="3 7" id="KW-0812">Transmembrane</keyword>
<evidence type="ECO:0000256" key="5">
    <source>
        <dbReference type="ARBA" id="ARBA00023136"/>
    </source>
</evidence>
<feature type="transmembrane region" description="Helical" evidence="7">
    <location>
        <begin position="376"/>
        <end position="395"/>
    </location>
</feature>
<accession>A0AB38CHS8</accession>